<sequence length="183" mass="20411">MRYPIRINDPKTNLVSWMLKLGALMVLVVASFGCATTRLEPNETIITDSTTKRVVQRMVSVSAPGDSARLRTRIQYDEKTGRFKPVTIYSQAGHTTLAFGLDAFGQVTIQSITAPWTFQVPVTDTQVNHTSTKTVKQTQVVKAPLSRFVKGCIAFTIGVLLLLTIGLYYKLSNPFSFITRFFK</sequence>
<feature type="transmembrane region" description="Helical" evidence="1">
    <location>
        <begin position="148"/>
        <end position="169"/>
    </location>
</feature>
<dbReference type="PROSITE" id="PS51257">
    <property type="entry name" value="PROKAR_LIPOPROTEIN"/>
    <property type="match status" value="1"/>
</dbReference>
<keyword evidence="1" id="KW-0812">Transmembrane</keyword>
<evidence type="ECO:0000256" key="1">
    <source>
        <dbReference type="SAM" id="Phobius"/>
    </source>
</evidence>
<reference evidence="2" key="1">
    <citation type="submission" date="2020-09" db="EMBL/GenBank/DDBJ databases">
        <authorList>
            <person name="Kim M.K."/>
        </authorList>
    </citation>
    <scope>NUCLEOTIDE SEQUENCE</scope>
    <source>
        <strain evidence="2">BT664</strain>
    </source>
</reference>
<name>A0A927GKM2_9BACT</name>
<proteinExistence type="predicted"/>
<feature type="transmembrane region" description="Helical" evidence="1">
    <location>
        <begin position="14"/>
        <end position="35"/>
    </location>
</feature>
<dbReference type="EMBL" id="JACXAD010000022">
    <property type="protein sequence ID" value="MBD2769707.1"/>
    <property type="molecule type" value="Genomic_DNA"/>
</dbReference>
<comment type="caution">
    <text evidence="2">The sequence shown here is derived from an EMBL/GenBank/DDBJ whole genome shotgun (WGS) entry which is preliminary data.</text>
</comment>
<evidence type="ECO:0000313" key="3">
    <source>
        <dbReference type="Proteomes" id="UP000612233"/>
    </source>
</evidence>
<gene>
    <name evidence="2" type="ORF">IC235_17595</name>
</gene>
<dbReference type="Proteomes" id="UP000612233">
    <property type="component" value="Unassembled WGS sequence"/>
</dbReference>
<dbReference type="RefSeq" id="WP_191006515.1">
    <property type="nucleotide sequence ID" value="NZ_JACXAD010000022.1"/>
</dbReference>
<keyword evidence="1" id="KW-0472">Membrane</keyword>
<organism evidence="2 3">
    <name type="scientific">Hymenobacter montanus</name>
    <dbReference type="NCBI Taxonomy" id="2771359"/>
    <lineage>
        <taxon>Bacteria</taxon>
        <taxon>Pseudomonadati</taxon>
        <taxon>Bacteroidota</taxon>
        <taxon>Cytophagia</taxon>
        <taxon>Cytophagales</taxon>
        <taxon>Hymenobacteraceae</taxon>
        <taxon>Hymenobacter</taxon>
    </lineage>
</organism>
<protein>
    <submittedName>
        <fullName evidence="2">Uncharacterized protein</fullName>
    </submittedName>
</protein>
<accession>A0A927GKM2</accession>
<evidence type="ECO:0000313" key="2">
    <source>
        <dbReference type="EMBL" id="MBD2769707.1"/>
    </source>
</evidence>
<keyword evidence="3" id="KW-1185">Reference proteome</keyword>
<keyword evidence="1" id="KW-1133">Transmembrane helix</keyword>
<dbReference type="AlphaFoldDB" id="A0A927GKM2"/>